<dbReference type="PATRIC" id="fig|1129374.4.peg.99"/>
<name>H3Z9U7_9ALTE</name>
<protein>
    <submittedName>
        <fullName evidence="3">Methyl-accepting chemotaxis protein</fullName>
    </submittedName>
</protein>
<sequence length="745" mass="81606">MSMDSKIDTTNYSLIKLWPEFSRLWAGDFTSAEGLSAAFVAALFALAIIFSVMSLVNYIRASRHLSFYKRLLKGLTVEQLLDKRRELINTALQNQTYGRLWREFDESLVHIPQKQRLCNTLDAAHFFNTHTISRGLTENRLLAAVPGFLTAIGVIGTFAGLQLGLGPLGALDPANAKVDDLTHGIFGMIGGASIAFMTSVWGVLISVLFNFFEKCLERNIRSAISSFQNEVDYLYPRITAEQSLSNIEDFTRQSNESLAALDEKIGHKMQEAMKEASNVISASVADSLNTILGPAIERLVNNAHSGSEKALESLLDRFLQGIGSAGNSQKAMMEQAAKDIAAASTGMTEGLNQFTAKLDGQVNNLMQRNAEVLNQVNSSVQQQLEAQTKQEQQRQQQLNTNLNEFMQSMKMQLSALAEQNATTLKSVQAAFSEQMAEQQGREAARQQLLQQQQVAQQEQEKQRQEQLTVNLANFMGSMKAQLAELAEQNASTLKNVQGELSGQVEAQQNRDAVRQKQLQDQLSVFQAAQERVTQGIDNVLAVQQQQNTELLSGLRAVIDRFEALSGSHQNATSAMQMVSSELKAGSNQLGLLSSNLKAAIDTFGQQLSAALEHADEVTKNNVESAEMFKDVVAGLNRAGDQITQASSTLNEASGKAENGLTAVDKHFNALSQSLQTHLAEVQRQVADLLTSYSDRVKDQTVARLNVWNEHTAAYIGAMTNAVSALNSVVDEIDGKVSRRHEGTAV</sequence>
<evidence type="ECO:0000313" key="3">
    <source>
        <dbReference type="EMBL" id="EHR42621.1"/>
    </source>
</evidence>
<dbReference type="Proteomes" id="UP000012046">
    <property type="component" value="Unassembled WGS sequence"/>
</dbReference>
<feature type="transmembrane region" description="Helical" evidence="2">
    <location>
        <begin position="35"/>
        <end position="59"/>
    </location>
</feature>
<dbReference type="AlphaFoldDB" id="H3Z9U7"/>
<evidence type="ECO:0000256" key="2">
    <source>
        <dbReference type="SAM" id="Phobius"/>
    </source>
</evidence>
<dbReference type="NCBIfam" id="NF033915">
    <property type="entry name" value="antiphage_ZorA_2"/>
    <property type="match status" value="1"/>
</dbReference>
<comment type="caution">
    <text evidence="3">The sequence shown here is derived from an EMBL/GenBank/DDBJ whole genome shotgun (WGS) entry which is preliminary data.</text>
</comment>
<accession>H3Z9U7</accession>
<dbReference type="EMBL" id="AHTH01000002">
    <property type="protein sequence ID" value="EHR42621.1"/>
    <property type="molecule type" value="Genomic_DNA"/>
</dbReference>
<dbReference type="STRING" id="1129374.AJE_00490"/>
<organism evidence="3 4">
    <name type="scientific">Alishewanella jeotgali KCTC 22429</name>
    <dbReference type="NCBI Taxonomy" id="1129374"/>
    <lineage>
        <taxon>Bacteria</taxon>
        <taxon>Pseudomonadati</taxon>
        <taxon>Pseudomonadota</taxon>
        <taxon>Gammaproteobacteria</taxon>
        <taxon>Alteromonadales</taxon>
        <taxon>Alteromonadaceae</taxon>
        <taxon>Alishewanella</taxon>
    </lineage>
</organism>
<keyword evidence="4" id="KW-1185">Reference proteome</keyword>
<dbReference type="eggNOG" id="COG5185">
    <property type="taxonomic scope" value="Bacteria"/>
</dbReference>
<proteinExistence type="predicted"/>
<feature type="transmembrane region" description="Helical" evidence="2">
    <location>
        <begin position="185"/>
        <end position="212"/>
    </location>
</feature>
<keyword evidence="2" id="KW-0812">Transmembrane</keyword>
<keyword evidence="2" id="KW-0472">Membrane</keyword>
<evidence type="ECO:0000256" key="1">
    <source>
        <dbReference type="SAM" id="Coils"/>
    </source>
</evidence>
<feature type="coiled-coil region" evidence="1">
    <location>
        <begin position="370"/>
        <end position="401"/>
    </location>
</feature>
<gene>
    <name evidence="3" type="ORF">AJE_00490</name>
</gene>
<feature type="transmembrane region" description="Helical" evidence="2">
    <location>
        <begin position="141"/>
        <end position="165"/>
    </location>
</feature>
<evidence type="ECO:0000313" key="4">
    <source>
        <dbReference type="Proteomes" id="UP000012046"/>
    </source>
</evidence>
<reference evidence="3 4" key="1">
    <citation type="journal article" date="2012" name="J. Bacteriol.">
        <title>Genome Sequence of Extracellular-Protease-Producing Alishewanella jeotgali Isolated from Traditional Korean Fermented Seafood.</title>
        <authorList>
            <person name="Jung J."/>
            <person name="Chun J."/>
            <person name="Park W."/>
        </authorList>
    </citation>
    <scope>NUCLEOTIDE SEQUENCE [LARGE SCALE GENOMIC DNA]</scope>
    <source>
        <strain evidence="3 4">KCTC 22429</strain>
    </source>
</reference>
<keyword evidence="1" id="KW-0175">Coiled coil</keyword>
<keyword evidence="2" id="KW-1133">Transmembrane helix</keyword>